<dbReference type="GO" id="GO:0043022">
    <property type="term" value="F:ribosome binding"/>
    <property type="evidence" value="ECO:0007669"/>
    <property type="project" value="InterPro"/>
</dbReference>
<evidence type="ECO:0000259" key="8">
    <source>
        <dbReference type="Pfam" id="PF24986"/>
    </source>
</evidence>
<dbReference type="Pfam" id="PF01782">
    <property type="entry name" value="RimM"/>
    <property type="match status" value="1"/>
</dbReference>
<dbReference type="HAMAP" id="MF_00014">
    <property type="entry name" value="Ribosome_mat_RimM"/>
    <property type="match status" value="1"/>
</dbReference>
<dbReference type="InterPro" id="IPR002676">
    <property type="entry name" value="RimM_N"/>
</dbReference>
<feature type="compositionally biased region" description="Basic and acidic residues" evidence="6">
    <location>
        <begin position="173"/>
        <end position="185"/>
    </location>
</feature>
<feature type="region of interest" description="Disordered" evidence="6">
    <location>
        <begin position="173"/>
        <end position="206"/>
    </location>
</feature>
<evidence type="ECO:0000256" key="6">
    <source>
        <dbReference type="SAM" id="MobiDB-lite"/>
    </source>
</evidence>
<comment type="similarity">
    <text evidence="5">Belongs to the RimM family.</text>
</comment>
<name>A0A1C4H6V3_9BIFI</name>
<dbReference type="Gene3D" id="2.40.30.60">
    <property type="entry name" value="RimM"/>
    <property type="match status" value="1"/>
</dbReference>
<comment type="function">
    <text evidence="5">An accessory protein needed during the final step in the assembly of 30S ribosomal subunit, possibly for assembly of the head region. Essential for efficient processing of 16S rRNA. May be needed both before and after RbfA during the maturation of 16S rRNA. It has affinity for free ribosomal 30S subunits but not for 70S ribosomes.</text>
</comment>
<feature type="domain" description="RimM N-terminal" evidence="7">
    <location>
        <begin position="21"/>
        <end position="100"/>
    </location>
</feature>
<dbReference type="SUPFAM" id="SSF50447">
    <property type="entry name" value="Translation proteins"/>
    <property type="match status" value="1"/>
</dbReference>
<dbReference type="Gene3D" id="2.30.30.240">
    <property type="entry name" value="PRC-barrel domain"/>
    <property type="match status" value="1"/>
</dbReference>
<dbReference type="InterPro" id="IPR036976">
    <property type="entry name" value="RimM_N_sf"/>
</dbReference>
<dbReference type="GO" id="GO:0005840">
    <property type="term" value="C:ribosome"/>
    <property type="evidence" value="ECO:0007669"/>
    <property type="project" value="InterPro"/>
</dbReference>
<feature type="compositionally biased region" description="Basic and acidic residues" evidence="6">
    <location>
        <begin position="193"/>
        <end position="206"/>
    </location>
</feature>
<dbReference type="AlphaFoldDB" id="A0A1C4H6V3"/>
<protein>
    <recommendedName>
        <fullName evidence="5">Ribosome maturation factor RimM</fullName>
    </recommendedName>
</protein>
<comment type="subunit">
    <text evidence="5">Binds ribosomal protein uS19.</text>
</comment>
<dbReference type="PANTHER" id="PTHR33692">
    <property type="entry name" value="RIBOSOME MATURATION FACTOR RIMM"/>
    <property type="match status" value="1"/>
</dbReference>
<keyword evidence="10" id="KW-1185">Reference proteome</keyword>
<evidence type="ECO:0000259" key="7">
    <source>
        <dbReference type="Pfam" id="PF01782"/>
    </source>
</evidence>
<dbReference type="NCBIfam" id="TIGR02273">
    <property type="entry name" value="16S_RimM"/>
    <property type="match status" value="1"/>
</dbReference>
<sequence>MNRNEVTSQQADPQQHELLRVCRIGRAQGLKGEVNVWAFTDEPERRFAPGSNLYTKDGKHAYTVIHSRTFKDRWILQFEGVGSRDASEALNGLELYVEADDRNEMTEEDAWYPKDLIGLEAHIADDPTNGINPAKAGILIGKVVDVIDSPAQSLLKIRLNMPVIESKDGSFVRLEEQDPPIKTDTKTTSAEHGSSKARPDTQSNEHIKGHCEPITFTGSPEGGSDIEDGRIVKTVLVPFVGQIIPDIDLDTRIITVDPPQGLIPTF</sequence>
<evidence type="ECO:0000256" key="1">
    <source>
        <dbReference type="ARBA" id="ARBA00022490"/>
    </source>
</evidence>
<keyword evidence="4 5" id="KW-0143">Chaperone</keyword>
<dbReference type="GO" id="GO:0006364">
    <property type="term" value="P:rRNA processing"/>
    <property type="evidence" value="ECO:0007669"/>
    <property type="project" value="UniProtKB-UniRule"/>
</dbReference>
<comment type="subcellular location">
    <subcellularLocation>
        <location evidence="5">Cytoplasm</location>
    </subcellularLocation>
</comment>
<evidence type="ECO:0000313" key="10">
    <source>
        <dbReference type="Proteomes" id="UP000242610"/>
    </source>
</evidence>
<evidence type="ECO:0000313" key="9">
    <source>
        <dbReference type="EMBL" id="SCC80689.1"/>
    </source>
</evidence>
<dbReference type="STRING" id="1505727.GA0061077_1316"/>
<dbReference type="Proteomes" id="UP000242610">
    <property type="component" value="Unassembled WGS sequence"/>
</dbReference>
<dbReference type="GO" id="GO:0005737">
    <property type="term" value="C:cytoplasm"/>
    <property type="evidence" value="ECO:0007669"/>
    <property type="project" value="UniProtKB-SubCell"/>
</dbReference>
<dbReference type="PANTHER" id="PTHR33692:SF1">
    <property type="entry name" value="RIBOSOME MATURATION FACTOR RIMM"/>
    <property type="match status" value="1"/>
</dbReference>
<evidence type="ECO:0000256" key="3">
    <source>
        <dbReference type="ARBA" id="ARBA00022552"/>
    </source>
</evidence>
<organism evidence="9 10">
    <name type="scientific">Bifidobacterium commune</name>
    <dbReference type="NCBI Taxonomy" id="1505727"/>
    <lineage>
        <taxon>Bacteria</taxon>
        <taxon>Bacillati</taxon>
        <taxon>Actinomycetota</taxon>
        <taxon>Actinomycetes</taxon>
        <taxon>Bifidobacteriales</taxon>
        <taxon>Bifidobacteriaceae</taxon>
        <taxon>Bifidobacterium</taxon>
    </lineage>
</organism>
<proteinExistence type="inferred from homology"/>
<dbReference type="InterPro" id="IPR056792">
    <property type="entry name" value="PRC_RimM"/>
</dbReference>
<gene>
    <name evidence="5" type="primary">rimM</name>
    <name evidence="9" type="ORF">GA0061077_1316</name>
</gene>
<dbReference type="OrthoDB" id="5381335at2"/>
<evidence type="ECO:0000256" key="5">
    <source>
        <dbReference type="HAMAP-Rule" id="MF_00014"/>
    </source>
</evidence>
<dbReference type="Pfam" id="PF24986">
    <property type="entry name" value="PRC_RimM"/>
    <property type="match status" value="1"/>
</dbReference>
<reference evidence="10" key="1">
    <citation type="submission" date="2016-08" db="EMBL/GenBank/DDBJ databases">
        <authorList>
            <person name="Varghese N."/>
            <person name="Submissions Spin"/>
        </authorList>
    </citation>
    <scope>NUCLEOTIDE SEQUENCE [LARGE SCALE GENOMIC DNA]</scope>
    <source>
        <strain evidence="10">R-52791</strain>
    </source>
</reference>
<evidence type="ECO:0000256" key="2">
    <source>
        <dbReference type="ARBA" id="ARBA00022517"/>
    </source>
</evidence>
<keyword evidence="1 5" id="KW-0963">Cytoplasm</keyword>
<dbReference type="GO" id="GO:0042274">
    <property type="term" value="P:ribosomal small subunit biogenesis"/>
    <property type="evidence" value="ECO:0007669"/>
    <property type="project" value="UniProtKB-UniRule"/>
</dbReference>
<keyword evidence="2 5" id="KW-0690">Ribosome biogenesis</keyword>
<keyword evidence="3 5" id="KW-0698">rRNA processing</keyword>
<feature type="domain" description="Ribosome maturation factor RimM PRC barrel" evidence="8">
    <location>
        <begin position="229"/>
        <end position="262"/>
    </location>
</feature>
<accession>A0A1C4H6V3</accession>
<dbReference type="InterPro" id="IPR011961">
    <property type="entry name" value="RimM"/>
</dbReference>
<dbReference type="InterPro" id="IPR009000">
    <property type="entry name" value="Transl_B-barrel_sf"/>
</dbReference>
<dbReference type="EMBL" id="FMBL01000003">
    <property type="protein sequence ID" value="SCC80689.1"/>
    <property type="molecule type" value="Genomic_DNA"/>
</dbReference>
<evidence type="ECO:0000256" key="4">
    <source>
        <dbReference type="ARBA" id="ARBA00023186"/>
    </source>
</evidence>
<comment type="domain">
    <text evidence="5">The PRC barrel domain binds ribosomal protein uS19.</text>
</comment>